<evidence type="ECO:0000256" key="3">
    <source>
        <dbReference type="ARBA" id="ARBA00023136"/>
    </source>
</evidence>
<evidence type="ECO:0000256" key="4">
    <source>
        <dbReference type="ARBA" id="ARBA00023224"/>
    </source>
</evidence>
<keyword evidence="7" id="KW-1133">Transmembrane helix</keyword>
<dbReference type="Pfam" id="PF00015">
    <property type="entry name" value="MCPsignal"/>
    <property type="match status" value="1"/>
</dbReference>
<keyword evidence="7" id="KW-0812">Transmembrane</keyword>
<evidence type="ECO:0000259" key="8">
    <source>
        <dbReference type="PROSITE" id="PS50111"/>
    </source>
</evidence>
<feature type="domain" description="HAMP" evidence="9">
    <location>
        <begin position="208"/>
        <end position="259"/>
    </location>
</feature>
<evidence type="ECO:0000256" key="6">
    <source>
        <dbReference type="PROSITE-ProRule" id="PRU00284"/>
    </source>
</evidence>
<evidence type="ECO:0000313" key="10">
    <source>
        <dbReference type="EMBL" id="MBD2860619.1"/>
    </source>
</evidence>
<feature type="transmembrane region" description="Helical" evidence="7">
    <location>
        <begin position="6"/>
        <end position="28"/>
    </location>
</feature>
<feature type="domain" description="Methyl-accepting transducer" evidence="8">
    <location>
        <begin position="264"/>
        <end position="507"/>
    </location>
</feature>
<evidence type="ECO:0000256" key="5">
    <source>
        <dbReference type="ARBA" id="ARBA00029447"/>
    </source>
</evidence>
<keyword evidence="4 6" id="KW-0807">Transducer</keyword>
<name>A0A927C4F8_9BACL</name>
<accession>A0A927C4F8</accession>
<evidence type="ECO:0000256" key="1">
    <source>
        <dbReference type="ARBA" id="ARBA00004236"/>
    </source>
</evidence>
<dbReference type="AlphaFoldDB" id="A0A927C4F8"/>
<dbReference type="EMBL" id="JACXJA010000001">
    <property type="protein sequence ID" value="MBD2860619.1"/>
    <property type="molecule type" value="Genomic_DNA"/>
</dbReference>
<evidence type="ECO:0000256" key="7">
    <source>
        <dbReference type="SAM" id="Phobius"/>
    </source>
</evidence>
<dbReference type="InterPro" id="IPR004090">
    <property type="entry name" value="Chemotax_Me-accpt_rcpt"/>
</dbReference>
<organism evidence="10 11">
    <name type="scientific">Paenibacillus oceani</name>
    <dbReference type="NCBI Taxonomy" id="2772510"/>
    <lineage>
        <taxon>Bacteria</taxon>
        <taxon>Bacillati</taxon>
        <taxon>Bacillota</taxon>
        <taxon>Bacilli</taxon>
        <taxon>Bacillales</taxon>
        <taxon>Paenibacillaceae</taxon>
        <taxon>Paenibacillus</taxon>
    </lineage>
</organism>
<comment type="subcellular location">
    <subcellularLocation>
        <location evidence="1">Cell membrane</location>
    </subcellularLocation>
</comment>
<dbReference type="Gene3D" id="1.10.287.950">
    <property type="entry name" value="Methyl-accepting chemotaxis protein"/>
    <property type="match status" value="1"/>
</dbReference>
<dbReference type="CDD" id="cd06225">
    <property type="entry name" value="HAMP"/>
    <property type="match status" value="1"/>
</dbReference>
<evidence type="ECO:0000259" key="9">
    <source>
        <dbReference type="PROSITE" id="PS50885"/>
    </source>
</evidence>
<dbReference type="PANTHER" id="PTHR32089:SF112">
    <property type="entry name" value="LYSOZYME-LIKE PROTEIN-RELATED"/>
    <property type="match status" value="1"/>
</dbReference>
<evidence type="ECO:0000256" key="2">
    <source>
        <dbReference type="ARBA" id="ARBA00022475"/>
    </source>
</evidence>
<dbReference type="PROSITE" id="PS50885">
    <property type="entry name" value="HAMP"/>
    <property type="match status" value="1"/>
</dbReference>
<dbReference type="InterPro" id="IPR004089">
    <property type="entry name" value="MCPsignal_dom"/>
</dbReference>
<dbReference type="GO" id="GO:0007165">
    <property type="term" value="P:signal transduction"/>
    <property type="evidence" value="ECO:0007669"/>
    <property type="project" value="UniProtKB-KW"/>
</dbReference>
<dbReference type="PROSITE" id="PS50111">
    <property type="entry name" value="CHEMOTAXIS_TRANSDUC_2"/>
    <property type="match status" value="1"/>
</dbReference>
<sequence>MRISVLLKVLGVVFAGLAIVLIFSVLMLRSHYLDVQKAVSRQAEFKQLGFDLERASNYLTDEARKYVQFGNKTFYNNYWREVNETKSRDRVVERLKAMNAPPQELDLLTQAKMKSDALVQTEEAAFRAVEAGNFDQARQLMFDDAYERNKQIIAEPISRFQTLMNTRAEQELQAAEDGFHTFLYITIAAIVLAVAAMMTSIGLLFVKLKPLQTIVSKLQELANNEGDLTSRLPDASKDEIGELSRSFNKMLDSYQEFVRNIISSAQHVGAAAVQISATTEEVASGTQSQAQFAQQINELFRELNLSMESISKNAVDAADFSEKMSTMAQEGGTIIGNTIRGITRLNEQIEVLEKDSEKVGEIVAVIDEIAEQTNLLALNAAIEAARAGDQGRGFAVVADEVRKLAERSGNATKEISAIIKGMQSNMKDSVRATSKAVEDTDKTGEAFDGIVGMVKQTSSRIMEIAAATEEQTAQSATIRESVEMIAASCEQSAAASQETAGSAQSLAGLAEELNRSVSAFQV</sequence>
<comment type="caution">
    <text evidence="10">The sequence shown here is derived from an EMBL/GenBank/DDBJ whole genome shotgun (WGS) entry which is preliminary data.</text>
</comment>
<dbReference type="Pfam" id="PF00672">
    <property type="entry name" value="HAMP"/>
    <property type="match status" value="1"/>
</dbReference>
<dbReference type="FunFam" id="1.10.287.950:FF:000001">
    <property type="entry name" value="Methyl-accepting chemotaxis sensory transducer"/>
    <property type="match status" value="1"/>
</dbReference>
<dbReference type="Proteomes" id="UP000639396">
    <property type="component" value="Unassembled WGS sequence"/>
</dbReference>
<proteinExistence type="inferred from homology"/>
<dbReference type="CDD" id="cd11386">
    <property type="entry name" value="MCP_signal"/>
    <property type="match status" value="1"/>
</dbReference>
<keyword evidence="11" id="KW-1185">Reference proteome</keyword>
<dbReference type="InterPro" id="IPR003660">
    <property type="entry name" value="HAMP_dom"/>
</dbReference>
<feature type="transmembrane region" description="Helical" evidence="7">
    <location>
        <begin position="182"/>
        <end position="206"/>
    </location>
</feature>
<keyword evidence="3 7" id="KW-0472">Membrane</keyword>
<comment type="similarity">
    <text evidence="5">Belongs to the methyl-accepting chemotaxis (MCP) protein family.</text>
</comment>
<dbReference type="PRINTS" id="PR00260">
    <property type="entry name" value="CHEMTRNSDUCR"/>
</dbReference>
<dbReference type="GO" id="GO:0006935">
    <property type="term" value="P:chemotaxis"/>
    <property type="evidence" value="ECO:0007669"/>
    <property type="project" value="InterPro"/>
</dbReference>
<dbReference type="SMART" id="SM00283">
    <property type="entry name" value="MA"/>
    <property type="match status" value="1"/>
</dbReference>
<evidence type="ECO:0000313" key="11">
    <source>
        <dbReference type="Proteomes" id="UP000639396"/>
    </source>
</evidence>
<keyword evidence="2" id="KW-1003">Cell membrane</keyword>
<dbReference type="SMART" id="SM00304">
    <property type="entry name" value="HAMP"/>
    <property type="match status" value="1"/>
</dbReference>
<dbReference type="PANTHER" id="PTHR32089">
    <property type="entry name" value="METHYL-ACCEPTING CHEMOTAXIS PROTEIN MCPB"/>
    <property type="match status" value="1"/>
</dbReference>
<gene>
    <name evidence="10" type="ORF">IDH45_01280</name>
</gene>
<reference evidence="10" key="1">
    <citation type="submission" date="2020-09" db="EMBL/GenBank/DDBJ databases">
        <title>A novel bacterium of genus Paenibacillus, isolated from South China Sea.</title>
        <authorList>
            <person name="Huang H."/>
            <person name="Mo K."/>
            <person name="Hu Y."/>
        </authorList>
    </citation>
    <scope>NUCLEOTIDE SEQUENCE</scope>
    <source>
        <strain evidence="10">IB182363</strain>
    </source>
</reference>
<dbReference type="GO" id="GO:0005886">
    <property type="term" value="C:plasma membrane"/>
    <property type="evidence" value="ECO:0007669"/>
    <property type="project" value="UniProtKB-SubCell"/>
</dbReference>
<dbReference type="SUPFAM" id="SSF58104">
    <property type="entry name" value="Methyl-accepting chemotaxis protein (MCP) signaling domain"/>
    <property type="match status" value="1"/>
</dbReference>
<protein>
    <submittedName>
        <fullName evidence="10">Methyl-accepting chemotaxis protein</fullName>
    </submittedName>
</protein>
<dbReference type="RefSeq" id="WP_190923887.1">
    <property type="nucleotide sequence ID" value="NZ_JACXJA010000001.1"/>
</dbReference>
<dbReference type="GO" id="GO:0004888">
    <property type="term" value="F:transmembrane signaling receptor activity"/>
    <property type="evidence" value="ECO:0007669"/>
    <property type="project" value="InterPro"/>
</dbReference>